<dbReference type="STRING" id="1004156.AYP45_00320"/>
<comment type="similarity">
    <text evidence="1">Belongs to the universal stress protein A family.</text>
</comment>
<reference evidence="3 4" key="1">
    <citation type="journal article" date="2017" name="Water Res.">
        <title>Discovery and metagenomic analysis of an anammox bacterial enrichment related to Candidatus "Brocadia caroliniensis" in a full-scale glycerol-fed nitritation-denitritation separate centrate treatment process.</title>
        <authorList>
            <person name="Park H."/>
            <person name="Brotto A.C."/>
            <person name="van Loosdrecht M.C."/>
            <person name="Chandran K."/>
        </authorList>
    </citation>
    <scope>NUCLEOTIDE SEQUENCE [LARGE SCALE GENOMIC DNA]</scope>
    <source>
        <strain evidence="3">26THWARD</strain>
    </source>
</reference>
<dbReference type="Gene3D" id="3.40.50.12370">
    <property type="match status" value="1"/>
</dbReference>
<dbReference type="PANTHER" id="PTHR46268">
    <property type="entry name" value="STRESS RESPONSE PROTEIN NHAX"/>
    <property type="match status" value="1"/>
</dbReference>
<dbReference type="EMBL" id="AYTS01000004">
    <property type="protein sequence ID" value="OOP57977.1"/>
    <property type="molecule type" value="Genomic_DNA"/>
</dbReference>
<comment type="caution">
    <text evidence="3">The sequence shown here is derived from an EMBL/GenBank/DDBJ whole genome shotgun (WGS) entry which is preliminary data.</text>
</comment>
<proteinExistence type="inferred from homology"/>
<organism evidence="3 4">
    <name type="scientific">Candidatus Brocadia carolinensis</name>
    <dbReference type="NCBI Taxonomy" id="1004156"/>
    <lineage>
        <taxon>Bacteria</taxon>
        <taxon>Pseudomonadati</taxon>
        <taxon>Planctomycetota</taxon>
        <taxon>Candidatus Brocadiia</taxon>
        <taxon>Candidatus Brocadiales</taxon>
        <taxon>Candidatus Brocadiaceae</taxon>
        <taxon>Candidatus Brocadia</taxon>
    </lineage>
</organism>
<evidence type="ECO:0000313" key="3">
    <source>
        <dbReference type="EMBL" id="OOP57977.1"/>
    </source>
</evidence>
<name>A0A1V4AXX4_9BACT</name>
<dbReference type="SUPFAM" id="SSF52402">
    <property type="entry name" value="Adenine nucleotide alpha hydrolases-like"/>
    <property type="match status" value="1"/>
</dbReference>
<evidence type="ECO:0000259" key="2">
    <source>
        <dbReference type="Pfam" id="PF00582"/>
    </source>
</evidence>
<dbReference type="PRINTS" id="PR01438">
    <property type="entry name" value="UNVRSLSTRESS"/>
</dbReference>
<sequence length="80" mass="8870">MEPLSKAKTFLEGYQIIVRTVAKEGADHAKGILELCNDEDEKFGILVMGAYGHSKIQEMILGSTTVRVMRSTNCPILLCR</sequence>
<gene>
    <name evidence="3" type="ORF">AYP45_00320</name>
</gene>
<protein>
    <recommendedName>
        <fullName evidence="2">UspA domain-containing protein</fullName>
    </recommendedName>
</protein>
<dbReference type="InterPro" id="IPR006015">
    <property type="entry name" value="Universal_stress_UspA"/>
</dbReference>
<dbReference type="PANTHER" id="PTHR46268:SF6">
    <property type="entry name" value="UNIVERSAL STRESS PROTEIN UP12"/>
    <property type="match status" value="1"/>
</dbReference>
<dbReference type="InterPro" id="IPR006016">
    <property type="entry name" value="UspA"/>
</dbReference>
<dbReference type="Proteomes" id="UP000189681">
    <property type="component" value="Unassembled WGS sequence"/>
</dbReference>
<accession>A0A1V4AXX4</accession>
<feature type="domain" description="UspA" evidence="2">
    <location>
        <begin position="9"/>
        <end position="80"/>
    </location>
</feature>
<dbReference type="CDD" id="cd00293">
    <property type="entry name" value="USP-like"/>
    <property type="match status" value="1"/>
</dbReference>
<evidence type="ECO:0000313" key="4">
    <source>
        <dbReference type="Proteomes" id="UP000189681"/>
    </source>
</evidence>
<evidence type="ECO:0000256" key="1">
    <source>
        <dbReference type="ARBA" id="ARBA00008791"/>
    </source>
</evidence>
<dbReference type="AlphaFoldDB" id="A0A1V4AXX4"/>
<dbReference type="Pfam" id="PF00582">
    <property type="entry name" value="Usp"/>
    <property type="match status" value="1"/>
</dbReference>